<gene>
    <name evidence="2" type="ORF">E3T48_02155</name>
</gene>
<proteinExistence type="predicted"/>
<accession>A0A4R9BGJ8</accession>
<dbReference type="Pfam" id="PF04203">
    <property type="entry name" value="Sortase"/>
    <property type="match status" value="1"/>
</dbReference>
<evidence type="ECO:0000256" key="1">
    <source>
        <dbReference type="ARBA" id="ARBA00022801"/>
    </source>
</evidence>
<evidence type="ECO:0000313" key="2">
    <source>
        <dbReference type="EMBL" id="TFD82488.1"/>
    </source>
</evidence>
<name>A0A4R9BGJ8_9MICO</name>
<dbReference type="AlphaFoldDB" id="A0A4R9BGJ8"/>
<dbReference type="EMBL" id="SOHH01000025">
    <property type="protein sequence ID" value="TFD82488.1"/>
    <property type="molecule type" value="Genomic_DNA"/>
</dbReference>
<keyword evidence="1" id="KW-0378">Hydrolase</keyword>
<dbReference type="Gene3D" id="2.40.260.10">
    <property type="entry name" value="Sortase"/>
    <property type="match status" value="1"/>
</dbReference>
<dbReference type="OrthoDB" id="4425249at2"/>
<sequence length="113" mass="12110">MPDGLAGTATANTDYLYGHSRVDAAVFNVLKDLQPGAVASIGTANGTLSYIAQKSLKLNKAEYKINDEVTNAIPNPLVLVSCYRPVGYNPDVPTVQNIVVMLQLDQEVRNGDC</sequence>
<dbReference type="SUPFAM" id="SSF63817">
    <property type="entry name" value="Sortase"/>
    <property type="match status" value="1"/>
</dbReference>
<reference evidence="2 3" key="1">
    <citation type="submission" date="2019-03" db="EMBL/GenBank/DDBJ databases">
        <title>Genomics of glacier-inhabiting Cryobacterium strains.</title>
        <authorList>
            <person name="Liu Q."/>
            <person name="Xin Y.-H."/>
        </authorList>
    </citation>
    <scope>NUCLEOTIDE SEQUENCE [LARGE SCALE GENOMIC DNA]</scope>
    <source>
        <strain evidence="2 3">Hh4</strain>
    </source>
</reference>
<dbReference type="InterPro" id="IPR023365">
    <property type="entry name" value="Sortase_dom-sf"/>
</dbReference>
<organism evidence="2 3">
    <name type="scientific">Cryobacterium fucosi</name>
    <dbReference type="NCBI Taxonomy" id="1259157"/>
    <lineage>
        <taxon>Bacteria</taxon>
        <taxon>Bacillati</taxon>
        <taxon>Actinomycetota</taxon>
        <taxon>Actinomycetes</taxon>
        <taxon>Micrococcales</taxon>
        <taxon>Microbacteriaceae</taxon>
        <taxon>Cryobacterium</taxon>
    </lineage>
</organism>
<evidence type="ECO:0000313" key="3">
    <source>
        <dbReference type="Proteomes" id="UP000298313"/>
    </source>
</evidence>
<protein>
    <submittedName>
        <fullName evidence="2">Sortase</fullName>
    </submittedName>
</protein>
<dbReference type="Proteomes" id="UP000298313">
    <property type="component" value="Unassembled WGS sequence"/>
</dbReference>
<keyword evidence="3" id="KW-1185">Reference proteome</keyword>
<dbReference type="GO" id="GO:0016787">
    <property type="term" value="F:hydrolase activity"/>
    <property type="evidence" value="ECO:0007669"/>
    <property type="project" value="UniProtKB-KW"/>
</dbReference>
<comment type="caution">
    <text evidence="2">The sequence shown here is derived from an EMBL/GenBank/DDBJ whole genome shotgun (WGS) entry which is preliminary data.</text>
</comment>
<dbReference type="InterPro" id="IPR005754">
    <property type="entry name" value="Sortase"/>
</dbReference>